<evidence type="ECO:0000256" key="16">
    <source>
        <dbReference type="ARBA" id="ARBA00051243"/>
    </source>
</evidence>
<dbReference type="InterPro" id="IPR007110">
    <property type="entry name" value="Ig-like_dom"/>
</dbReference>
<dbReference type="Pfam" id="PF07714">
    <property type="entry name" value="PK_Tyr_Ser-Thr"/>
    <property type="match status" value="1"/>
</dbReference>
<dbReference type="InterPro" id="IPR017441">
    <property type="entry name" value="Protein_kinase_ATP_BS"/>
</dbReference>
<dbReference type="InterPro" id="IPR011009">
    <property type="entry name" value="Kinase-like_dom_sf"/>
</dbReference>
<dbReference type="InterPro" id="IPR050122">
    <property type="entry name" value="RTK"/>
</dbReference>
<feature type="transmembrane region" description="Helical" evidence="22">
    <location>
        <begin position="765"/>
        <end position="786"/>
    </location>
</feature>
<name>G0MHK3_CAEBE</name>
<feature type="binding site" evidence="18">
    <location>
        <position position="1034"/>
    </location>
    <ligand>
        <name>ATP</name>
        <dbReference type="ChEBI" id="CHEBI:30616"/>
    </ligand>
</feature>
<evidence type="ECO:0000256" key="17">
    <source>
        <dbReference type="PIRSR" id="PIRSR000615-1"/>
    </source>
</evidence>
<dbReference type="SUPFAM" id="SSF48726">
    <property type="entry name" value="Immunoglobulin"/>
    <property type="match status" value="3"/>
</dbReference>
<dbReference type="GO" id="GO:0005524">
    <property type="term" value="F:ATP binding"/>
    <property type="evidence" value="ECO:0007669"/>
    <property type="project" value="UniProtKB-UniRule"/>
</dbReference>
<dbReference type="InterPro" id="IPR000719">
    <property type="entry name" value="Prot_kinase_dom"/>
</dbReference>
<dbReference type="PROSITE" id="PS00107">
    <property type="entry name" value="PROTEIN_KINASE_ATP"/>
    <property type="match status" value="1"/>
</dbReference>
<keyword evidence="6 18" id="KW-0547">Nucleotide-binding</keyword>
<dbReference type="FunCoup" id="G0MHK3">
    <property type="interactions" value="2213"/>
</dbReference>
<dbReference type="AlphaFoldDB" id="G0MHK3"/>
<evidence type="ECO:0000256" key="14">
    <source>
        <dbReference type="ARBA" id="ARBA00023180"/>
    </source>
</evidence>
<feature type="region of interest" description="Disordered" evidence="21">
    <location>
        <begin position="1203"/>
        <end position="1230"/>
    </location>
</feature>
<feature type="domain" description="Ig-like" evidence="25">
    <location>
        <begin position="562"/>
        <end position="665"/>
    </location>
</feature>
<evidence type="ECO:0000256" key="3">
    <source>
        <dbReference type="ARBA" id="ARBA00022475"/>
    </source>
</evidence>
<evidence type="ECO:0000256" key="6">
    <source>
        <dbReference type="ARBA" id="ARBA00022741"/>
    </source>
</evidence>
<feature type="binding site" evidence="19">
    <location>
        <position position="1048"/>
    </location>
    <ligand>
        <name>Mg(2+)</name>
        <dbReference type="ChEBI" id="CHEBI:18420"/>
    </ligand>
</feature>
<feature type="binding site" evidence="18 20">
    <location>
        <position position="885"/>
    </location>
    <ligand>
        <name>ATP</name>
        <dbReference type="ChEBI" id="CHEBI:30616"/>
    </ligand>
</feature>
<keyword evidence="10 22" id="KW-0472">Membrane</keyword>
<dbReference type="SMART" id="SM00409">
    <property type="entry name" value="IG"/>
    <property type="match status" value="5"/>
</dbReference>
<dbReference type="Gene3D" id="2.60.40.10">
    <property type="entry name" value="Immunoglobulins"/>
    <property type="match status" value="3"/>
</dbReference>
<evidence type="ECO:0000256" key="23">
    <source>
        <dbReference type="SAM" id="SignalP"/>
    </source>
</evidence>
<dbReference type="GO" id="GO:0007169">
    <property type="term" value="P:cell surface receptor protein tyrosine kinase signaling pathway"/>
    <property type="evidence" value="ECO:0007669"/>
    <property type="project" value="TreeGrafter"/>
</dbReference>
<dbReference type="CDD" id="cd00192">
    <property type="entry name" value="PTKc"/>
    <property type="match status" value="1"/>
</dbReference>
<feature type="compositionally biased region" description="Basic and acidic residues" evidence="21">
    <location>
        <begin position="1214"/>
        <end position="1230"/>
    </location>
</feature>
<keyword evidence="11" id="KW-0829">Tyrosine-protein kinase</keyword>
<keyword evidence="12" id="KW-1015">Disulfide bond</keyword>
<keyword evidence="23" id="KW-0732">Signal</keyword>
<dbReference type="InterPro" id="IPR020635">
    <property type="entry name" value="Tyr_kinase_cat_dom"/>
</dbReference>
<protein>
    <recommendedName>
        <fullName evidence="2">receptor protein-tyrosine kinase</fullName>
        <ecNumber evidence="2">2.7.10.1</ecNumber>
    </recommendedName>
</protein>
<dbReference type="GO" id="GO:0045138">
    <property type="term" value="P:nematode male tail tip morphogenesis"/>
    <property type="evidence" value="ECO:0007669"/>
    <property type="project" value="UniProtKB-ARBA"/>
</dbReference>
<dbReference type="InterPro" id="IPR036179">
    <property type="entry name" value="Ig-like_dom_sf"/>
</dbReference>
<dbReference type="PIRSF" id="PIRSF000615">
    <property type="entry name" value="TyrPK_CSF1-R"/>
    <property type="match status" value="1"/>
</dbReference>
<evidence type="ECO:0000259" key="25">
    <source>
        <dbReference type="PROSITE" id="PS50835"/>
    </source>
</evidence>
<keyword evidence="8 18" id="KW-0067">ATP-binding</keyword>
<evidence type="ECO:0000256" key="22">
    <source>
        <dbReference type="SAM" id="Phobius"/>
    </source>
</evidence>
<comment type="subcellular location">
    <subcellularLocation>
        <location evidence="1">Cell membrane</location>
        <topology evidence="1">Single-pass membrane protein</topology>
    </subcellularLocation>
</comment>
<dbReference type="FunFam" id="1.10.510.10:FF:000554">
    <property type="entry name" value="Predicted protein"/>
    <property type="match status" value="1"/>
</dbReference>
<evidence type="ECO:0000256" key="4">
    <source>
        <dbReference type="ARBA" id="ARBA00022679"/>
    </source>
</evidence>
<dbReference type="SUPFAM" id="SSF56112">
    <property type="entry name" value="Protein kinase-like (PK-like)"/>
    <property type="match status" value="1"/>
</dbReference>
<keyword evidence="27" id="KW-1185">Reference proteome</keyword>
<dbReference type="GO" id="GO:0005886">
    <property type="term" value="C:plasma membrane"/>
    <property type="evidence" value="ECO:0007669"/>
    <property type="project" value="UniProtKB-SubCell"/>
</dbReference>
<evidence type="ECO:0000256" key="13">
    <source>
        <dbReference type="ARBA" id="ARBA00023170"/>
    </source>
</evidence>
<organism evidence="27">
    <name type="scientific">Caenorhabditis brenneri</name>
    <name type="common">Nematode worm</name>
    <dbReference type="NCBI Taxonomy" id="135651"/>
    <lineage>
        <taxon>Eukaryota</taxon>
        <taxon>Metazoa</taxon>
        <taxon>Ecdysozoa</taxon>
        <taxon>Nematoda</taxon>
        <taxon>Chromadorea</taxon>
        <taxon>Rhabditida</taxon>
        <taxon>Rhabditina</taxon>
        <taxon>Rhabditomorpha</taxon>
        <taxon>Rhabditoidea</taxon>
        <taxon>Rhabditidae</taxon>
        <taxon>Peloderinae</taxon>
        <taxon>Caenorhabditis</taxon>
    </lineage>
</organism>
<dbReference type="PANTHER" id="PTHR24416:SF602">
    <property type="entry name" value="PROTEIN VER-1-RELATED"/>
    <property type="match status" value="1"/>
</dbReference>
<dbReference type="Gene3D" id="3.30.200.20">
    <property type="entry name" value="Phosphorylase Kinase, domain 1"/>
    <property type="match status" value="1"/>
</dbReference>
<dbReference type="GO" id="GO:0004714">
    <property type="term" value="F:transmembrane receptor protein tyrosine kinase activity"/>
    <property type="evidence" value="ECO:0007669"/>
    <property type="project" value="UniProtKB-EC"/>
</dbReference>
<dbReference type="STRING" id="135651.G0MHK3"/>
<keyword evidence="9 22" id="KW-1133">Transmembrane helix</keyword>
<evidence type="ECO:0000256" key="9">
    <source>
        <dbReference type="ARBA" id="ARBA00022989"/>
    </source>
</evidence>
<dbReference type="OMA" id="KIMCAIG"/>
<keyword evidence="15" id="KW-0393">Immunoglobulin domain</keyword>
<dbReference type="PROSITE" id="PS00109">
    <property type="entry name" value="PROTEIN_KINASE_TYR"/>
    <property type="match status" value="1"/>
</dbReference>
<dbReference type="PROSITE" id="PS50011">
    <property type="entry name" value="PROTEIN_KINASE_DOM"/>
    <property type="match status" value="1"/>
</dbReference>
<keyword evidence="14" id="KW-0325">Glycoprotein</keyword>
<evidence type="ECO:0000313" key="27">
    <source>
        <dbReference type="Proteomes" id="UP000008068"/>
    </source>
</evidence>
<feature type="binding site" evidence="18">
    <location>
        <begin position="853"/>
        <end position="860"/>
    </location>
    <ligand>
        <name>ATP</name>
        <dbReference type="ChEBI" id="CHEBI:30616"/>
    </ligand>
</feature>
<dbReference type="EMBL" id="GL379795">
    <property type="protein sequence ID" value="EGT59472.1"/>
    <property type="molecule type" value="Genomic_DNA"/>
</dbReference>
<dbReference type="GO" id="GO:0046872">
    <property type="term" value="F:metal ion binding"/>
    <property type="evidence" value="ECO:0007669"/>
    <property type="project" value="UniProtKB-KW"/>
</dbReference>
<sequence length="1230" mass="140039">MRILLVLILLVYAVEAFRQPKIHSETNQIQEHANIGQFIELEEHDTVVLKCSGPHGELKYTFPNMEDHTGFDEDSFNGRILETDDDAFGDRVLTITDVQESDTGAYSCISVEHSSLNSSIYLFVHKSKTFLPLKPSMFIYNKGEVIVPCRTTKFVSDEDIELYANDNIIKDAFKSYDQRIGFKITDKMYDMKPTEMVAFKCKHKKEKDQEKAFIISEKETEIDSDKDLQFYWEDGFDWPHVGYNYTRTCVLQYNGSNLENFDHYENVLHIQCPQCQNGHAVVTKAKSGGKRLVLQVEISHLELEDSGKYECIWSKFSKIIENPPTRVFELHVAPQEAQIRVIERSPQLLKVNENHEVSLSAKFGIYPIGEEKYTAKWSRRYNSSIKGGPQSETLVDDVFRTITSKSFDNGVFSETLVMNDAAVRTSMSGTYVLSISYLKTVQVLQWEVEIENDEPDVQITVREPSSFIVFNQQFYPPDTHLHIDCVSVSIPPTDVVFEIKDSEDSDFQEIDPSSLVRIEGTFEKGYIWNMTLERNTELRCVSEKRGKRTSTLKTVFVADEAPEISSVIEKSNAATDSEDSKMIYEGDNVKLTCIVPNSAKDWDVTWRFADSHSPETSSLPAEIHEVGLSKHVVLNLYDIAVGSSGKYHCVVKKGESEEILETVVKVEKISKPFHSAGDSGHVVHADFDQTFVIDCHMDGKPTPVYSWYKDGNPYTIGEKNGRLLTVTRARAEDDGQFHCLATNRAGSTSHFIEVQVEGAPKKTSFFYWFVLALAIVAMIMVVVLCYKLRASKRITKQKDIALQELYRTMIQENVGPLPEEMKALPIEERTYYLPYKHDYEIDPANLEILEPLGSGHFGVVRKGHLQMADPKSQIEYKTRLTVAIKSATNPYDVELQQMMAEELKVMCAIPKHPNVLALIGAVTANIRKGQLLIVIEYVDGGCLREFLQQNRNVFVNELVDDDSATGDDSYMVPNSVKKKKYQFEDKSAGETDRLLSADSNSLCTSDLLSFGLQIANGMEWLASIPCVHRDLACRNVLVTKTKIVRIADFGLAKRHTNKTYYRVKKNKDTPLPVRWLPLESIEELKFTQKTDVWSFGICLYEIFTLGSTPYPGIDSPSVPDFIRSGQRNTQPEYCHDEIYSLMTKCWQLAPKDRPTFSDCIDHLKTHMQNCASELLDRVDKMLFVEAAEQMKLGEWIQKSRPEVPGAHFRKNKEKKQPPAEERYLIVESHA</sequence>
<evidence type="ECO:0000256" key="1">
    <source>
        <dbReference type="ARBA" id="ARBA00004162"/>
    </source>
</evidence>
<dbReference type="PROSITE" id="PS50835">
    <property type="entry name" value="IG_LIKE"/>
    <property type="match status" value="2"/>
</dbReference>
<dbReference type="GO" id="GO:0043235">
    <property type="term" value="C:receptor complex"/>
    <property type="evidence" value="ECO:0007669"/>
    <property type="project" value="TreeGrafter"/>
</dbReference>
<gene>
    <name evidence="26" type="ORF">CAEBREN_07717</name>
</gene>
<evidence type="ECO:0000256" key="12">
    <source>
        <dbReference type="ARBA" id="ARBA00023157"/>
    </source>
</evidence>
<dbReference type="InterPro" id="IPR001245">
    <property type="entry name" value="Ser-Thr/Tyr_kinase_cat_dom"/>
</dbReference>
<evidence type="ECO:0000313" key="26">
    <source>
        <dbReference type="EMBL" id="EGT59472.1"/>
    </source>
</evidence>
<dbReference type="InterPro" id="IPR013098">
    <property type="entry name" value="Ig_I-set"/>
</dbReference>
<feature type="binding site" evidence="19">
    <location>
        <position position="1035"/>
    </location>
    <ligand>
        <name>Mg(2+)</name>
        <dbReference type="ChEBI" id="CHEBI:18420"/>
    </ligand>
</feature>
<keyword evidence="4" id="KW-0808">Transferase</keyword>
<keyword evidence="19" id="KW-0479">Metal-binding</keyword>
<keyword evidence="5 22" id="KW-0812">Transmembrane</keyword>
<dbReference type="Gene3D" id="1.10.510.10">
    <property type="entry name" value="Transferase(Phosphotransferase) domain 1"/>
    <property type="match status" value="1"/>
</dbReference>
<dbReference type="FunFam" id="3.30.200.20:FF:000586">
    <property type="entry name" value="Receptor protein-tyrosine kinase"/>
    <property type="match status" value="1"/>
</dbReference>
<dbReference type="OrthoDB" id="5912975at2759"/>
<dbReference type="InterPro" id="IPR003598">
    <property type="entry name" value="Ig_sub2"/>
</dbReference>
<accession>G0MHK3</accession>
<dbReference type="PANTHER" id="PTHR24416">
    <property type="entry name" value="TYROSINE-PROTEIN KINASE RECEPTOR"/>
    <property type="match status" value="1"/>
</dbReference>
<evidence type="ECO:0000256" key="5">
    <source>
        <dbReference type="ARBA" id="ARBA00022692"/>
    </source>
</evidence>
<feature type="domain" description="Protein kinase" evidence="24">
    <location>
        <begin position="846"/>
        <end position="1165"/>
    </location>
</feature>
<dbReference type="Proteomes" id="UP000008068">
    <property type="component" value="Unassembled WGS sequence"/>
</dbReference>
<keyword evidence="13" id="KW-0675">Receptor</keyword>
<comment type="catalytic activity">
    <reaction evidence="16">
        <text>L-tyrosyl-[protein] + ATP = O-phospho-L-tyrosyl-[protein] + ADP + H(+)</text>
        <dbReference type="Rhea" id="RHEA:10596"/>
        <dbReference type="Rhea" id="RHEA-COMP:10136"/>
        <dbReference type="Rhea" id="RHEA-COMP:20101"/>
        <dbReference type="ChEBI" id="CHEBI:15378"/>
        <dbReference type="ChEBI" id="CHEBI:30616"/>
        <dbReference type="ChEBI" id="CHEBI:46858"/>
        <dbReference type="ChEBI" id="CHEBI:61978"/>
        <dbReference type="ChEBI" id="CHEBI:456216"/>
        <dbReference type="EC" id="2.7.10.1"/>
    </reaction>
</comment>
<dbReference type="EC" id="2.7.10.1" evidence="2"/>
<evidence type="ECO:0000256" key="2">
    <source>
        <dbReference type="ARBA" id="ARBA00011902"/>
    </source>
</evidence>
<feature type="chain" id="PRO_5003404049" description="receptor protein-tyrosine kinase" evidence="23">
    <location>
        <begin position="17"/>
        <end position="1230"/>
    </location>
</feature>
<dbReference type="InterPro" id="IPR008266">
    <property type="entry name" value="Tyr_kinase_AS"/>
</dbReference>
<keyword evidence="19" id="KW-0460">Magnesium</keyword>
<evidence type="ECO:0000256" key="20">
    <source>
        <dbReference type="PROSITE-ProRule" id="PRU10141"/>
    </source>
</evidence>
<dbReference type="Pfam" id="PF07679">
    <property type="entry name" value="I-set"/>
    <property type="match status" value="1"/>
</dbReference>
<dbReference type="InterPro" id="IPR013783">
    <property type="entry name" value="Ig-like_fold"/>
</dbReference>
<dbReference type="InterPro" id="IPR003599">
    <property type="entry name" value="Ig_sub"/>
</dbReference>
<evidence type="ECO:0000256" key="8">
    <source>
        <dbReference type="ARBA" id="ARBA00022840"/>
    </source>
</evidence>
<evidence type="ECO:0000256" key="10">
    <source>
        <dbReference type="ARBA" id="ARBA00023136"/>
    </source>
</evidence>
<evidence type="ECO:0000256" key="19">
    <source>
        <dbReference type="PIRSR" id="PIRSR000615-3"/>
    </source>
</evidence>
<dbReference type="eggNOG" id="KOG0200">
    <property type="taxonomic scope" value="Eukaryota"/>
</dbReference>
<reference evidence="27" key="1">
    <citation type="submission" date="2011-07" db="EMBL/GenBank/DDBJ databases">
        <authorList>
            <consortium name="Caenorhabditis brenneri Sequencing and Analysis Consortium"/>
            <person name="Wilson R.K."/>
        </authorList>
    </citation>
    <scope>NUCLEOTIDE SEQUENCE [LARGE SCALE GENOMIC DNA]</scope>
    <source>
        <strain evidence="27">PB2801</strain>
    </source>
</reference>
<feature type="domain" description="Ig-like" evidence="25">
    <location>
        <begin position="689"/>
        <end position="755"/>
    </location>
</feature>
<dbReference type="SMART" id="SM00219">
    <property type="entry name" value="TyrKc"/>
    <property type="match status" value="1"/>
</dbReference>
<feature type="signal peptide" evidence="23">
    <location>
        <begin position="1"/>
        <end position="16"/>
    </location>
</feature>
<evidence type="ECO:0000256" key="11">
    <source>
        <dbReference type="ARBA" id="ARBA00023137"/>
    </source>
</evidence>
<proteinExistence type="predicted"/>
<dbReference type="SMART" id="SM00408">
    <property type="entry name" value="IGc2"/>
    <property type="match status" value="3"/>
</dbReference>
<feature type="active site" description="Proton acceptor" evidence="17">
    <location>
        <position position="1030"/>
    </location>
</feature>
<evidence type="ECO:0000256" key="7">
    <source>
        <dbReference type="ARBA" id="ARBA00022777"/>
    </source>
</evidence>
<evidence type="ECO:0000256" key="21">
    <source>
        <dbReference type="SAM" id="MobiDB-lite"/>
    </source>
</evidence>
<keyword evidence="3" id="KW-1003">Cell membrane</keyword>
<dbReference type="InParanoid" id="G0MHK3"/>
<evidence type="ECO:0000259" key="24">
    <source>
        <dbReference type="PROSITE" id="PS50011"/>
    </source>
</evidence>
<evidence type="ECO:0000256" key="18">
    <source>
        <dbReference type="PIRSR" id="PIRSR000615-2"/>
    </source>
</evidence>
<evidence type="ECO:0000256" key="15">
    <source>
        <dbReference type="ARBA" id="ARBA00023319"/>
    </source>
</evidence>
<keyword evidence="7" id="KW-0418">Kinase</keyword>
<dbReference type="HOGENOM" id="CLU_260533_0_0_1"/>